<evidence type="ECO:0000313" key="1">
    <source>
        <dbReference type="EMBL" id="SFJ56869.1"/>
    </source>
</evidence>
<dbReference type="EMBL" id="FORA01000004">
    <property type="protein sequence ID" value="SFJ56869.1"/>
    <property type="molecule type" value="Genomic_DNA"/>
</dbReference>
<dbReference type="InterPro" id="IPR025638">
    <property type="entry name" value="DUF4336"/>
</dbReference>
<proteinExistence type="predicted"/>
<reference evidence="1 2" key="1">
    <citation type="submission" date="2016-10" db="EMBL/GenBank/DDBJ databases">
        <authorList>
            <person name="de Groot N.N."/>
        </authorList>
    </citation>
    <scope>NUCLEOTIDE SEQUENCE [LARGE SCALE GENOMIC DNA]</scope>
    <source>
        <strain evidence="1 2">DSM 19073</strain>
    </source>
</reference>
<dbReference type="RefSeq" id="WP_092782863.1">
    <property type="nucleotide sequence ID" value="NZ_FORA01000004.1"/>
</dbReference>
<name>A0A1I3SGN1_9RHOB</name>
<dbReference type="OrthoDB" id="450111at2"/>
<accession>A0A1I3SGN1</accession>
<sequence>MLTEFGPDIWLGDGGEVAVLGFRYPTRMAVMRLSGGDLVVWSPVTLTDALRVRVAELGTVAHIIAPNHLHHLALTEWTRAFPNARVHPAPRLRGKRRDIAFAADLGDVAPDAWAGQIDQAVFGGNRITTEVVLFHRASRTVLFTDLIQHFPPGTHPGWRGVVARLDRMEGAVPAVPRKFRLAQTDRDAARAALRRIEGWKAERLVMAHGAPVTRDVAGMLERTFDWL</sequence>
<organism evidence="1 2">
    <name type="scientific">Jannaschia pohangensis</name>
    <dbReference type="NCBI Taxonomy" id="390807"/>
    <lineage>
        <taxon>Bacteria</taxon>
        <taxon>Pseudomonadati</taxon>
        <taxon>Pseudomonadota</taxon>
        <taxon>Alphaproteobacteria</taxon>
        <taxon>Rhodobacterales</taxon>
        <taxon>Roseobacteraceae</taxon>
        <taxon>Jannaschia</taxon>
    </lineage>
</organism>
<dbReference type="STRING" id="390807.SAMN04488095_3116"/>
<dbReference type="PANTHER" id="PTHR33835">
    <property type="entry name" value="YALI0C07656P"/>
    <property type="match status" value="1"/>
</dbReference>
<dbReference type="SUPFAM" id="SSF56281">
    <property type="entry name" value="Metallo-hydrolase/oxidoreductase"/>
    <property type="match status" value="1"/>
</dbReference>
<dbReference type="InterPro" id="IPR036866">
    <property type="entry name" value="RibonucZ/Hydroxyglut_hydro"/>
</dbReference>
<evidence type="ECO:0008006" key="3">
    <source>
        <dbReference type="Google" id="ProtNLM"/>
    </source>
</evidence>
<dbReference type="PANTHER" id="PTHR33835:SF1">
    <property type="entry name" value="METALLO-BETA-LACTAMASE DOMAIN-CONTAINING PROTEIN"/>
    <property type="match status" value="1"/>
</dbReference>
<dbReference type="Proteomes" id="UP000199110">
    <property type="component" value="Unassembled WGS sequence"/>
</dbReference>
<dbReference type="Pfam" id="PF14234">
    <property type="entry name" value="DUF4336"/>
    <property type="match status" value="1"/>
</dbReference>
<protein>
    <recommendedName>
        <fullName evidence="3">DUF4336 domain-containing protein</fullName>
    </recommendedName>
</protein>
<evidence type="ECO:0000313" key="2">
    <source>
        <dbReference type="Proteomes" id="UP000199110"/>
    </source>
</evidence>
<keyword evidence="2" id="KW-1185">Reference proteome</keyword>
<gene>
    <name evidence="1" type="ORF">SAMN04488095_3116</name>
</gene>
<dbReference type="AlphaFoldDB" id="A0A1I3SGN1"/>